<dbReference type="EMBL" id="FWXH01000012">
    <property type="protein sequence ID" value="SMC26238.1"/>
    <property type="molecule type" value="Genomic_DNA"/>
</dbReference>
<dbReference type="InterPro" id="IPR011053">
    <property type="entry name" value="Single_hybrid_motif"/>
</dbReference>
<dbReference type="CDD" id="cd06850">
    <property type="entry name" value="biotinyl_domain"/>
    <property type="match status" value="1"/>
</dbReference>
<dbReference type="SUPFAM" id="SSF51230">
    <property type="entry name" value="Single hybrid motif"/>
    <property type="match status" value="1"/>
</dbReference>
<dbReference type="PRINTS" id="PR01071">
    <property type="entry name" value="ACOABIOTINCC"/>
</dbReference>
<organism evidence="10 11">
    <name type="scientific">Clostridium acidisoli DSM 12555</name>
    <dbReference type="NCBI Taxonomy" id="1121291"/>
    <lineage>
        <taxon>Bacteria</taxon>
        <taxon>Bacillati</taxon>
        <taxon>Bacillota</taxon>
        <taxon>Clostridia</taxon>
        <taxon>Eubacteriales</taxon>
        <taxon>Clostridiaceae</taxon>
        <taxon>Clostridium</taxon>
    </lineage>
</organism>
<evidence type="ECO:0000256" key="5">
    <source>
        <dbReference type="ARBA" id="ARBA00023098"/>
    </source>
</evidence>
<dbReference type="STRING" id="1121291.SAMN02745134_02741"/>
<dbReference type="InterPro" id="IPR000089">
    <property type="entry name" value="Biotin_lipoyl"/>
</dbReference>
<evidence type="ECO:0000256" key="3">
    <source>
        <dbReference type="ARBA" id="ARBA00022516"/>
    </source>
</evidence>
<dbReference type="GO" id="GO:0009317">
    <property type="term" value="C:acetyl-CoA carboxylase complex"/>
    <property type="evidence" value="ECO:0007669"/>
    <property type="project" value="InterPro"/>
</dbReference>
<gene>
    <name evidence="10" type="ORF">SAMN02745134_02741</name>
</gene>
<dbReference type="NCBIfam" id="TIGR00531">
    <property type="entry name" value="BCCP"/>
    <property type="match status" value="1"/>
</dbReference>
<dbReference type="GO" id="GO:0006633">
    <property type="term" value="P:fatty acid biosynthetic process"/>
    <property type="evidence" value="ECO:0007669"/>
    <property type="project" value="UniProtKB-UniPathway"/>
</dbReference>
<dbReference type="UniPathway" id="UPA00094"/>
<protein>
    <recommendedName>
        <fullName evidence="2 8">Biotin carboxyl carrier protein of acetyl-CoA carboxylase</fullName>
    </recommendedName>
</protein>
<keyword evidence="6 8" id="KW-0275">Fatty acid biosynthesis</keyword>
<dbReference type="GO" id="GO:0003989">
    <property type="term" value="F:acetyl-CoA carboxylase activity"/>
    <property type="evidence" value="ECO:0007669"/>
    <property type="project" value="InterPro"/>
</dbReference>
<dbReference type="Gene3D" id="2.40.50.100">
    <property type="match status" value="1"/>
</dbReference>
<comment type="pathway">
    <text evidence="1 8">Lipid metabolism; fatty acid biosynthesis.</text>
</comment>
<keyword evidence="7 8" id="KW-0092">Biotin</keyword>
<evidence type="ECO:0000256" key="8">
    <source>
        <dbReference type="RuleBase" id="RU364072"/>
    </source>
</evidence>
<reference evidence="10 11" key="1">
    <citation type="submission" date="2017-04" db="EMBL/GenBank/DDBJ databases">
        <authorList>
            <person name="Afonso C.L."/>
            <person name="Miller P.J."/>
            <person name="Scott M.A."/>
            <person name="Spackman E."/>
            <person name="Goraichik I."/>
            <person name="Dimitrov K.M."/>
            <person name="Suarez D.L."/>
            <person name="Swayne D.E."/>
        </authorList>
    </citation>
    <scope>NUCLEOTIDE SEQUENCE [LARGE SCALE GENOMIC DNA]</scope>
    <source>
        <strain evidence="10 11">DSM 12555</strain>
    </source>
</reference>
<dbReference type="Proteomes" id="UP000192468">
    <property type="component" value="Unassembled WGS sequence"/>
</dbReference>
<dbReference type="InterPro" id="IPR050709">
    <property type="entry name" value="Biotin_Carboxyl_Carrier/Decarb"/>
</dbReference>
<sequence length="173" mass="19378">MDITQHLYLRNGEVGNKMDYKAIEQLIKTAGETGLTYLDIETEGIHITMKKGSLKGENEVILAESEKENLLSKVEINEPKEAIKTEEKIVDDENVKTITSPIVGTYYASADPKNDAFVKIGSKVKKGDTLCIIEAMKLMNEIDSEFDGEIVEVLVENEQMVEYGQGLFKIRCN</sequence>
<feature type="domain" description="Lipoyl-binding" evidence="9">
    <location>
        <begin position="95"/>
        <end position="171"/>
    </location>
</feature>
<evidence type="ECO:0000256" key="4">
    <source>
        <dbReference type="ARBA" id="ARBA00022832"/>
    </source>
</evidence>
<evidence type="ECO:0000313" key="11">
    <source>
        <dbReference type="Proteomes" id="UP000192468"/>
    </source>
</evidence>
<evidence type="ECO:0000256" key="2">
    <source>
        <dbReference type="ARBA" id="ARBA00017562"/>
    </source>
</evidence>
<dbReference type="PANTHER" id="PTHR45266:SF3">
    <property type="entry name" value="OXALOACETATE DECARBOXYLASE ALPHA CHAIN"/>
    <property type="match status" value="1"/>
</dbReference>
<name>A0A1W1XRU9_9CLOT</name>
<dbReference type="InterPro" id="IPR001882">
    <property type="entry name" value="Biotin_BS"/>
</dbReference>
<evidence type="ECO:0000256" key="1">
    <source>
        <dbReference type="ARBA" id="ARBA00005194"/>
    </source>
</evidence>
<keyword evidence="3 8" id="KW-0444">Lipid biosynthesis</keyword>
<dbReference type="PANTHER" id="PTHR45266">
    <property type="entry name" value="OXALOACETATE DECARBOXYLASE ALPHA CHAIN"/>
    <property type="match status" value="1"/>
</dbReference>
<dbReference type="Pfam" id="PF00364">
    <property type="entry name" value="Biotin_lipoyl"/>
    <property type="match status" value="1"/>
</dbReference>
<comment type="function">
    <text evidence="8">This protein is a component of the acetyl coenzyme A carboxylase complex; first, biotin carboxylase catalyzes the carboxylation of the carrier protein and then the transcarboxylase transfers the carboxyl group to form malonyl-CoA.</text>
</comment>
<keyword evidence="4 8" id="KW-0276">Fatty acid metabolism</keyword>
<accession>A0A1W1XRU9</accession>
<dbReference type="PROSITE" id="PS50968">
    <property type="entry name" value="BIOTINYL_LIPOYL"/>
    <property type="match status" value="1"/>
</dbReference>
<dbReference type="PROSITE" id="PS00188">
    <property type="entry name" value="BIOTIN"/>
    <property type="match status" value="1"/>
</dbReference>
<evidence type="ECO:0000256" key="7">
    <source>
        <dbReference type="ARBA" id="ARBA00023267"/>
    </source>
</evidence>
<keyword evidence="11" id="KW-1185">Reference proteome</keyword>
<keyword evidence="5 8" id="KW-0443">Lipid metabolism</keyword>
<dbReference type="InterPro" id="IPR001249">
    <property type="entry name" value="AcCoA_biotinCC"/>
</dbReference>
<proteinExistence type="predicted"/>
<dbReference type="AlphaFoldDB" id="A0A1W1XRU9"/>
<evidence type="ECO:0000313" key="10">
    <source>
        <dbReference type="EMBL" id="SMC26238.1"/>
    </source>
</evidence>
<evidence type="ECO:0000256" key="6">
    <source>
        <dbReference type="ARBA" id="ARBA00023160"/>
    </source>
</evidence>
<evidence type="ECO:0000259" key="9">
    <source>
        <dbReference type="PROSITE" id="PS50968"/>
    </source>
</evidence>